<keyword evidence="1" id="KW-1133">Transmembrane helix</keyword>
<protein>
    <submittedName>
        <fullName evidence="2">Uncharacterized protein</fullName>
    </submittedName>
</protein>
<dbReference type="AlphaFoldDB" id="A0A6L7F1S4"/>
<gene>
    <name evidence="2" type="ORF">GRQ65_17210</name>
</gene>
<keyword evidence="1" id="KW-0812">Transmembrane</keyword>
<dbReference type="Proteomes" id="UP000473325">
    <property type="component" value="Unassembled WGS sequence"/>
</dbReference>
<organism evidence="2 3">
    <name type="scientific">Nocardioides flavescens</name>
    <dbReference type="NCBI Taxonomy" id="2691959"/>
    <lineage>
        <taxon>Bacteria</taxon>
        <taxon>Bacillati</taxon>
        <taxon>Actinomycetota</taxon>
        <taxon>Actinomycetes</taxon>
        <taxon>Propionibacteriales</taxon>
        <taxon>Nocardioidaceae</taxon>
        <taxon>Nocardioides</taxon>
    </lineage>
</organism>
<dbReference type="RefSeq" id="WP_160879219.1">
    <property type="nucleotide sequence ID" value="NZ_WUEK01000011.1"/>
</dbReference>
<evidence type="ECO:0000256" key="1">
    <source>
        <dbReference type="SAM" id="Phobius"/>
    </source>
</evidence>
<evidence type="ECO:0000313" key="3">
    <source>
        <dbReference type="Proteomes" id="UP000473325"/>
    </source>
</evidence>
<dbReference type="Gene3D" id="2.40.50.140">
    <property type="entry name" value="Nucleic acid-binding proteins"/>
    <property type="match status" value="1"/>
</dbReference>
<name>A0A6L7F1S4_9ACTN</name>
<evidence type="ECO:0000313" key="2">
    <source>
        <dbReference type="EMBL" id="MXG91289.1"/>
    </source>
</evidence>
<dbReference type="InterPro" id="IPR012340">
    <property type="entry name" value="NA-bd_OB-fold"/>
</dbReference>
<feature type="transmembrane region" description="Helical" evidence="1">
    <location>
        <begin position="32"/>
        <end position="56"/>
    </location>
</feature>
<accession>A0A6L7F1S4</accession>
<dbReference type="EMBL" id="WUEK01000011">
    <property type="protein sequence ID" value="MXG91289.1"/>
    <property type="molecule type" value="Genomic_DNA"/>
</dbReference>
<keyword evidence="3" id="KW-1185">Reference proteome</keyword>
<comment type="caution">
    <text evidence="2">The sequence shown here is derived from an EMBL/GenBank/DDBJ whole genome shotgun (WGS) entry which is preliminary data.</text>
</comment>
<sequence>MTTFVVIGVLGLALLLVSLVLGDLLDSVFDALTGDIFSSAVIGGFLAAFGFGAALVEGLTDSTLVAGLVGIGAGVLAGAFTVALTRLVRDGGSDATPTADDALGRAGRVVTAVPSDGLGTVRLAIGGHTVQLNARADQAIEPGTEVHVTEILSPTAVRVAPVWNALPDLDVPDQP</sequence>
<reference evidence="2 3" key="1">
    <citation type="submission" date="2019-12" db="EMBL/GenBank/DDBJ databases">
        <authorList>
            <person name="Kun Z."/>
        </authorList>
    </citation>
    <scope>NUCLEOTIDE SEQUENCE [LARGE SCALE GENOMIC DNA]</scope>
    <source>
        <strain evidence="2 3">YIM 123512</strain>
    </source>
</reference>
<keyword evidence="1" id="KW-0472">Membrane</keyword>
<proteinExistence type="predicted"/>
<feature type="transmembrane region" description="Helical" evidence="1">
    <location>
        <begin position="63"/>
        <end position="84"/>
    </location>
</feature>